<evidence type="ECO:0000313" key="3">
    <source>
        <dbReference type="Proteomes" id="UP000241190"/>
    </source>
</evidence>
<keyword evidence="3" id="KW-1185">Reference proteome</keyword>
<evidence type="ECO:0000313" key="4">
    <source>
        <dbReference type="Proteomes" id="UP000241954"/>
    </source>
</evidence>
<name>A0A0D8PY22_9GAMM</name>
<proteinExistence type="predicted"/>
<dbReference type="EMBL" id="PYOP01000003">
    <property type="protein sequence ID" value="PSW99298.1"/>
    <property type="molecule type" value="Genomic_DNA"/>
</dbReference>
<accession>A0A0D8PY22</accession>
<dbReference type="Proteomes" id="UP000241190">
    <property type="component" value="Unassembled WGS sequence"/>
</dbReference>
<dbReference type="Proteomes" id="UP000241954">
    <property type="component" value="Unassembled WGS sequence"/>
</dbReference>
<dbReference type="RefSeq" id="WP_045036477.1">
    <property type="nucleotide sequence ID" value="NZ_CAMQYU010000058.1"/>
</dbReference>
<sequence length="83" mass="9846">MFFVSQHQRLDQQQNNNNGIAFFDRELPNKMLLHSTFIYENEGYFQCVWEAENREILLQYINKIVGGEYQTDCYGIDPFTAIS</sequence>
<dbReference type="AlphaFoldDB" id="A0A0D8PY22"/>
<dbReference type="EMBL" id="PYLW01000001">
    <property type="protein sequence ID" value="PSV99767.1"/>
    <property type="molecule type" value="Genomic_DNA"/>
</dbReference>
<evidence type="ECO:0000313" key="2">
    <source>
        <dbReference type="EMBL" id="PSW99298.1"/>
    </source>
</evidence>
<protein>
    <submittedName>
        <fullName evidence="1">Uncharacterized protein</fullName>
    </submittedName>
</protein>
<comment type="caution">
    <text evidence="1">The sequence shown here is derived from an EMBL/GenBank/DDBJ whole genome shotgun (WGS) entry which is preliminary data.</text>
</comment>
<organism evidence="1 4">
    <name type="scientific">Photobacterium iliopiscarium</name>
    <dbReference type="NCBI Taxonomy" id="56192"/>
    <lineage>
        <taxon>Bacteria</taxon>
        <taxon>Pseudomonadati</taxon>
        <taxon>Pseudomonadota</taxon>
        <taxon>Gammaproteobacteria</taxon>
        <taxon>Vibrionales</taxon>
        <taxon>Vibrionaceae</taxon>
        <taxon>Photobacterium</taxon>
    </lineage>
</organism>
<evidence type="ECO:0000313" key="1">
    <source>
        <dbReference type="EMBL" id="PSV99767.1"/>
    </source>
</evidence>
<reference evidence="1 4" key="1">
    <citation type="submission" date="2018-01" db="EMBL/GenBank/DDBJ databases">
        <title>Whole genome sequencing of Histamine producing bacteria.</title>
        <authorList>
            <person name="Butler K."/>
        </authorList>
    </citation>
    <scope>NUCLEOTIDE SEQUENCE [LARGE SCALE GENOMIC DNA]</scope>
    <source>
        <strain evidence="2 3">ATCC 51761</strain>
        <strain evidence="1 4">NCIMB 13481</strain>
    </source>
</reference>
<gene>
    <name evidence="1" type="ORF">C9I88_00995</name>
    <name evidence="2" type="ORF">C9J52_02765</name>
</gene>